<feature type="compositionally biased region" description="Polar residues" evidence="8">
    <location>
        <begin position="347"/>
        <end position="367"/>
    </location>
</feature>
<accession>W7AF59</accession>
<dbReference type="PANTHER" id="PTHR16059">
    <property type="entry name" value="ANTHRAX TOXIN RECEPTOR"/>
    <property type="match status" value="1"/>
</dbReference>
<feature type="compositionally biased region" description="Pro residues" evidence="8">
    <location>
        <begin position="288"/>
        <end position="297"/>
    </location>
</feature>
<dbReference type="GeneID" id="20037123"/>
<keyword evidence="3" id="KW-1003">Cell membrane</keyword>
<dbReference type="PROSITE" id="PS50234">
    <property type="entry name" value="VWFA"/>
    <property type="match status" value="1"/>
</dbReference>
<organism evidence="10 11">
    <name type="scientific">Plasmodium inui San Antonio 1</name>
    <dbReference type="NCBI Taxonomy" id="1237626"/>
    <lineage>
        <taxon>Eukaryota</taxon>
        <taxon>Sar</taxon>
        <taxon>Alveolata</taxon>
        <taxon>Apicomplexa</taxon>
        <taxon>Aconoidasida</taxon>
        <taxon>Haemosporida</taxon>
        <taxon>Plasmodiidae</taxon>
        <taxon>Plasmodium</taxon>
        <taxon>Plasmodium (Plasmodium)</taxon>
    </lineage>
</organism>
<dbReference type="PANTHER" id="PTHR16059:SF25">
    <property type="entry name" value="LYSOZYME"/>
    <property type="match status" value="1"/>
</dbReference>
<feature type="region of interest" description="Disordered" evidence="8">
    <location>
        <begin position="576"/>
        <end position="604"/>
    </location>
</feature>
<keyword evidence="5" id="KW-0732">Signal</keyword>
<evidence type="ECO:0000313" key="10">
    <source>
        <dbReference type="EMBL" id="EUD67664.1"/>
    </source>
</evidence>
<dbReference type="SMART" id="SM00209">
    <property type="entry name" value="TSP1"/>
    <property type="match status" value="1"/>
</dbReference>
<reference evidence="10 11" key="1">
    <citation type="submission" date="2013-02" db="EMBL/GenBank/DDBJ databases">
        <title>The Genome Sequence of Plasmodium inui San Antonio 1.</title>
        <authorList>
            <consortium name="The Broad Institute Genome Sequencing Platform"/>
            <consortium name="The Broad Institute Genome Sequencing Center for Infectious Disease"/>
            <person name="Neafsey D."/>
            <person name="Cheeseman I."/>
            <person name="Volkman S."/>
            <person name="Adams J."/>
            <person name="Walker B."/>
            <person name="Young S.K."/>
            <person name="Zeng Q."/>
            <person name="Gargeya S."/>
            <person name="Fitzgerald M."/>
            <person name="Haas B."/>
            <person name="Abouelleil A."/>
            <person name="Alvarado L."/>
            <person name="Arachchi H.M."/>
            <person name="Berlin A.M."/>
            <person name="Chapman S.B."/>
            <person name="Dewar J."/>
            <person name="Goldberg J."/>
            <person name="Griggs A."/>
            <person name="Gujja S."/>
            <person name="Hansen M."/>
            <person name="Howarth C."/>
            <person name="Imamovic A."/>
            <person name="Larimer J."/>
            <person name="McCowan C."/>
            <person name="Murphy C."/>
            <person name="Neiman D."/>
            <person name="Pearson M."/>
            <person name="Priest M."/>
            <person name="Roberts A."/>
            <person name="Saif S."/>
            <person name="Shea T."/>
            <person name="Sisk P."/>
            <person name="Sykes S."/>
            <person name="Wortman J."/>
            <person name="Nusbaum C."/>
            <person name="Birren B."/>
        </authorList>
    </citation>
    <scope>NUCLEOTIDE SEQUENCE [LARGE SCALE GENOMIC DNA]</scope>
    <source>
        <strain evidence="10 11">San Antonio 1</strain>
    </source>
</reference>
<evidence type="ECO:0000313" key="11">
    <source>
        <dbReference type="Proteomes" id="UP000030640"/>
    </source>
</evidence>
<evidence type="ECO:0000256" key="6">
    <source>
        <dbReference type="ARBA" id="ARBA00022989"/>
    </source>
</evidence>
<dbReference type="SUPFAM" id="SSF53300">
    <property type="entry name" value="vWA-like"/>
    <property type="match status" value="1"/>
</dbReference>
<dbReference type="Gene3D" id="3.40.50.410">
    <property type="entry name" value="von Willebrand factor, type A domain"/>
    <property type="match status" value="1"/>
</dbReference>
<dbReference type="InterPro" id="IPR000884">
    <property type="entry name" value="TSP1_rpt"/>
</dbReference>
<feature type="domain" description="VWFA" evidence="9">
    <location>
        <begin position="44"/>
        <end position="230"/>
    </location>
</feature>
<dbReference type="AlphaFoldDB" id="W7AF59"/>
<evidence type="ECO:0000256" key="1">
    <source>
        <dbReference type="ARBA" id="ARBA00004167"/>
    </source>
</evidence>
<evidence type="ECO:0000256" key="3">
    <source>
        <dbReference type="ARBA" id="ARBA00022475"/>
    </source>
</evidence>
<dbReference type="InterPro" id="IPR036383">
    <property type="entry name" value="TSP1_rpt_sf"/>
</dbReference>
<evidence type="ECO:0000256" key="2">
    <source>
        <dbReference type="ARBA" id="ARBA00004236"/>
    </source>
</evidence>
<dbReference type="InterPro" id="IPR036465">
    <property type="entry name" value="vWFA_dom_sf"/>
</dbReference>
<keyword evidence="4" id="KW-0812">Transmembrane</keyword>
<dbReference type="VEuPathDB" id="PlasmoDB:C922_01849"/>
<gene>
    <name evidence="10" type="ORF">C922_01849</name>
</gene>
<proteinExistence type="predicted"/>
<evidence type="ECO:0000259" key="9">
    <source>
        <dbReference type="PROSITE" id="PS50234"/>
    </source>
</evidence>
<feature type="compositionally biased region" description="Polar residues" evidence="8">
    <location>
        <begin position="499"/>
        <end position="512"/>
    </location>
</feature>
<keyword evidence="6" id="KW-1133">Transmembrane helix</keyword>
<dbReference type="SUPFAM" id="SSF82895">
    <property type="entry name" value="TSP-1 type 1 repeat"/>
    <property type="match status" value="1"/>
</dbReference>
<dbReference type="Pfam" id="PF00090">
    <property type="entry name" value="TSP_1"/>
    <property type="match status" value="1"/>
</dbReference>
<dbReference type="Gene3D" id="2.20.100.10">
    <property type="entry name" value="Thrombospondin type-1 (TSP1) repeat"/>
    <property type="match status" value="1"/>
</dbReference>
<evidence type="ECO:0000256" key="5">
    <source>
        <dbReference type="ARBA" id="ARBA00022729"/>
    </source>
</evidence>
<feature type="compositionally biased region" description="Basic and acidic residues" evidence="8">
    <location>
        <begin position="429"/>
        <end position="443"/>
    </location>
</feature>
<evidence type="ECO:0000256" key="7">
    <source>
        <dbReference type="ARBA" id="ARBA00023136"/>
    </source>
</evidence>
<dbReference type="InterPro" id="IPR002035">
    <property type="entry name" value="VWF_A"/>
</dbReference>
<evidence type="ECO:0000256" key="8">
    <source>
        <dbReference type="SAM" id="MobiDB-lite"/>
    </source>
</evidence>
<keyword evidence="7" id="KW-0472">Membrane</keyword>
<dbReference type="GO" id="GO:0005886">
    <property type="term" value="C:plasma membrane"/>
    <property type="evidence" value="ECO:0007669"/>
    <property type="project" value="UniProtKB-SubCell"/>
</dbReference>
<comment type="subcellular location">
    <subcellularLocation>
        <location evidence="2">Cell membrane</location>
    </subcellularLocation>
    <subcellularLocation>
        <location evidence="1">Membrane</location>
        <topology evidence="1">Single-pass membrane protein</topology>
    </subcellularLocation>
</comment>
<dbReference type="Pfam" id="PF00092">
    <property type="entry name" value="VWA"/>
    <property type="match status" value="1"/>
</dbReference>
<keyword evidence="11" id="KW-1185">Reference proteome</keyword>
<name>W7AF59_9APIC</name>
<feature type="compositionally biased region" description="Basic and acidic residues" evidence="8">
    <location>
        <begin position="471"/>
        <end position="484"/>
    </location>
</feature>
<dbReference type="Proteomes" id="UP000030640">
    <property type="component" value="Unassembled WGS sequence"/>
</dbReference>
<protein>
    <recommendedName>
        <fullName evidence="9">VWFA domain-containing protein</fullName>
    </recommendedName>
</protein>
<dbReference type="OrthoDB" id="372508at2759"/>
<dbReference type="SMART" id="SM00327">
    <property type="entry name" value="VWA"/>
    <property type="match status" value="1"/>
</dbReference>
<sequence length="604" mass="66374">MKLLQNKSYLLVVFLLYVSIFVRGYVKVVDEVNYTEEVCSEKVDLYFLLDKSGSIGRINWISTVIPMVMEIVTHLNISRESVNLGVFLFSNDTTELIRLGSDASIDKKLALAKLYDLKQTDRPNGSTNLSSALETVHYHLNDRVNRQDATQLVIVLTDGVPNNQYRAFQLSRELGKRNVKLGVIGVGRGINHPFNRQMAGCGPYEEKCAFYSHADWNRAMDVINPFLQKVCNEVQKVANCGAWGEWTPCSVSCGKGTRRRSRELLHEGCTTDMTQECNEGECPVIPAPMPVPAPFPTVPEDAKPDNKDDDDDHPNFKQGLDVPDVEDEIPTENDKADENPLEENSSDSEPNSIPEQSNDSPLPPNDDSQPEVSEDSLLPPGDDSRSEVAEDSLLPPGDDSRSEESNVFPLPPSVPGGSTEEPPSGVQNKKNDQGELETEKGVPEYKNTNEQGNYNGNGYGRSKNEIPNPIDNEREMNEKSETHHPSGANPAHDRYPKPHQNTWGNDNNTGENSDIPKNGVPSDYEQPENNGKKSSNNGYKIAGGVLAGLAIVGCCGFAYNFAANGGVAGMGGEPAAFDEAMPEDNKEAGDEADQFKLPEDNDWN</sequence>
<dbReference type="RefSeq" id="XP_008815674.1">
    <property type="nucleotide sequence ID" value="XM_008817452.1"/>
</dbReference>
<evidence type="ECO:0000256" key="4">
    <source>
        <dbReference type="ARBA" id="ARBA00022692"/>
    </source>
</evidence>
<feature type="compositionally biased region" description="Basic and acidic residues" evidence="8">
    <location>
        <begin position="583"/>
        <end position="604"/>
    </location>
</feature>
<feature type="region of interest" description="Disordered" evidence="8">
    <location>
        <begin position="288"/>
        <end position="540"/>
    </location>
</feature>
<dbReference type="PROSITE" id="PS50092">
    <property type="entry name" value="TSP1"/>
    <property type="match status" value="1"/>
</dbReference>
<dbReference type="EMBL" id="KI965465">
    <property type="protein sequence ID" value="EUD67664.1"/>
    <property type="molecule type" value="Genomic_DNA"/>
</dbReference>